<protein>
    <submittedName>
        <fullName evidence="1">Uncharacterized protein</fullName>
    </submittedName>
</protein>
<dbReference type="AlphaFoldDB" id="A0A4P9XGW9"/>
<reference evidence="2" key="1">
    <citation type="journal article" date="2018" name="Nat. Microbiol.">
        <title>Leveraging single-cell genomics to expand the fungal tree of life.</title>
        <authorList>
            <person name="Ahrendt S.R."/>
            <person name="Quandt C.A."/>
            <person name="Ciobanu D."/>
            <person name="Clum A."/>
            <person name="Salamov A."/>
            <person name="Andreopoulos B."/>
            <person name="Cheng J.F."/>
            <person name="Woyke T."/>
            <person name="Pelin A."/>
            <person name="Henrissat B."/>
            <person name="Reynolds N.K."/>
            <person name="Benny G.L."/>
            <person name="Smith M.E."/>
            <person name="James T.Y."/>
            <person name="Grigoriev I.V."/>
        </authorList>
    </citation>
    <scope>NUCLEOTIDE SEQUENCE [LARGE SCALE GENOMIC DNA]</scope>
    <source>
        <strain evidence="2">RSA 1356</strain>
    </source>
</reference>
<evidence type="ECO:0000313" key="1">
    <source>
        <dbReference type="EMBL" id="RKP04501.1"/>
    </source>
</evidence>
<keyword evidence="2" id="KW-1185">Reference proteome</keyword>
<dbReference type="EMBL" id="KZ993679">
    <property type="protein sequence ID" value="RKP04501.1"/>
    <property type="molecule type" value="Genomic_DNA"/>
</dbReference>
<name>A0A4P9XGW9_9FUNG</name>
<proteinExistence type="predicted"/>
<organism evidence="1 2">
    <name type="scientific">Thamnocephalis sphaerospora</name>
    <dbReference type="NCBI Taxonomy" id="78915"/>
    <lineage>
        <taxon>Eukaryota</taxon>
        <taxon>Fungi</taxon>
        <taxon>Fungi incertae sedis</taxon>
        <taxon>Zoopagomycota</taxon>
        <taxon>Zoopagomycotina</taxon>
        <taxon>Zoopagomycetes</taxon>
        <taxon>Zoopagales</taxon>
        <taxon>Sigmoideomycetaceae</taxon>
        <taxon>Thamnocephalis</taxon>
    </lineage>
</organism>
<sequence>MSNAAPATVPFAEIIDKDAKMCVQEMQQRHLDRPRHYIKGMLPSSELAATSLNVVQKNALLFAFSALGMDTKAITKVLCEKYGQFTGVGVRSDKRALLSFLHYTDLAAIIGDGLTVEDCITHLAPARA</sequence>
<evidence type="ECO:0000313" key="2">
    <source>
        <dbReference type="Proteomes" id="UP000271241"/>
    </source>
</evidence>
<accession>A0A4P9XGW9</accession>
<dbReference type="Proteomes" id="UP000271241">
    <property type="component" value="Unassembled WGS sequence"/>
</dbReference>
<gene>
    <name evidence="1" type="ORF">THASP1DRAFT_33726</name>
</gene>